<dbReference type="Proteomes" id="UP001254608">
    <property type="component" value="Unassembled WGS sequence"/>
</dbReference>
<organism evidence="4 5">
    <name type="scientific">Banduia mediterranea</name>
    <dbReference type="NCBI Taxonomy" id="3075609"/>
    <lineage>
        <taxon>Bacteria</taxon>
        <taxon>Pseudomonadati</taxon>
        <taxon>Pseudomonadota</taxon>
        <taxon>Gammaproteobacteria</taxon>
        <taxon>Nevskiales</taxon>
        <taxon>Algiphilaceae</taxon>
        <taxon>Banduia</taxon>
    </lineage>
</organism>
<sequence length="101" mass="11357">MATYRLSNSADQDFDSLYVYGVLTFGLEQADAYAAGMQARFTQIAEKPRLYQAVDDIRPGYRRSVYGSHAIYYRIEDGGVLIVRILRGQDVSVALTHEDDA</sequence>
<reference evidence="4 5" key="1">
    <citation type="submission" date="2023-09" db="EMBL/GenBank/DDBJ databases">
        <authorList>
            <person name="Rey-Velasco X."/>
        </authorList>
    </citation>
    <scope>NUCLEOTIDE SEQUENCE [LARGE SCALE GENOMIC DNA]</scope>
    <source>
        <strain evidence="4 5">W345</strain>
    </source>
</reference>
<accession>A0ABU2WPK5</accession>
<dbReference type="PANTHER" id="PTHR33755">
    <property type="entry name" value="TOXIN PARE1-RELATED"/>
    <property type="match status" value="1"/>
</dbReference>
<dbReference type="RefSeq" id="WP_311366589.1">
    <property type="nucleotide sequence ID" value="NZ_JAVRIC010000039.1"/>
</dbReference>
<keyword evidence="5" id="KW-1185">Reference proteome</keyword>
<dbReference type="InterPro" id="IPR028344">
    <property type="entry name" value="ParE1/4"/>
</dbReference>
<name>A0ABU2WPK5_9GAMM</name>
<comment type="caution">
    <text evidence="4">The sequence shown here is derived from an EMBL/GenBank/DDBJ whole genome shotgun (WGS) entry which is preliminary data.</text>
</comment>
<protein>
    <recommendedName>
        <fullName evidence="3">Toxin</fullName>
    </recommendedName>
</protein>
<comment type="similarity">
    <text evidence="1 3">Belongs to the RelE toxin family.</text>
</comment>
<dbReference type="PIRSF" id="PIRSF029218">
    <property type="entry name" value="ParE"/>
    <property type="match status" value="1"/>
</dbReference>
<evidence type="ECO:0000313" key="5">
    <source>
        <dbReference type="Proteomes" id="UP001254608"/>
    </source>
</evidence>
<evidence type="ECO:0000256" key="1">
    <source>
        <dbReference type="ARBA" id="ARBA00006226"/>
    </source>
</evidence>
<gene>
    <name evidence="4" type="ORF">RM530_17690</name>
</gene>
<dbReference type="Gene3D" id="3.30.2310.20">
    <property type="entry name" value="RelE-like"/>
    <property type="match status" value="1"/>
</dbReference>
<evidence type="ECO:0000256" key="2">
    <source>
        <dbReference type="ARBA" id="ARBA00022649"/>
    </source>
</evidence>
<proteinExistence type="inferred from homology"/>
<dbReference type="InterPro" id="IPR007712">
    <property type="entry name" value="RelE/ParE_toxin"/>
</dbReference>
<dbReference type="PANTHER" id="PTHR33755:SF9">
    <property type="entry name" value="TOXIN PARE1"/>
    <property type="match status" value="1"/>
</dbReference>
<dbReference type="InterPro" id="IPR051803">
    <property type="entry name" value="TA_system_RelE-like_toxin"/>
</dbReference>
<keyword evidence="2" id="KW-1277">Toxin-antitoxin system</keyword>
<evidence type="ECO:0000256" key="3">
    <source>
        <dbReference type="PIRNR" id="PIRNR029218"/>
    </source>
</evidence>
<dbReference type="InterPro" id="IPR035093">
    <property type="entry name" value="RelE/ParE_toxin_dom_sf"/>
</dbReference>
<evidence type="ECO:0000313" key="4">
    <source>
        <dbReference type="EMBL" id="MDT0499179.1"/>
    </source>
</evidence>
<dbReference type="EMBL" id="JAVRIC010000039">
    <property type="protein sequence ID" value="MDT0499179.1"/>
    <property type="molecule type" value="Genomic_DNA"/>
</dbReference>
<dbReference type="Pfam" id="PF05016">
    <property type="entry name" value="ParE_toxin"/>
    <property type="match status" value="1"/>
</dbReference>